<dbReference type="Proteomes" id="UP000460549">
    <property type="component" value="Unassembled WGS sequence"/>
</dbReference>
<dbReference type="EMBL" id="VUNN01000006">
    <property type="protein sequence ID" value="MSU06080.1"/>
    <property type="molecule type" value="Genomic_DNA"/>
</dbReference>
<name>A0A7X2TRF0_9SPIO</name>
<dbReference type="GO" id="GO:0016616">
    <property type="term" value="F:oxidoreductase activity, acting on the CH-OH group of donors, NAD or NADP as acceptor"/>
    <property type="evidence" value="ECO:0007669"/>
    <property type="project" value="TreeGrafter"/>
</dbReference>
<evidence type="ECO:0000313" key="4">
    <source>
        <dbReference type="Proteomes" id="UP000460549"/>
    </source>
</evidence>
<accession>A0A7X2TRF0</accession>
<protein>
    <submittedName>
        <fullName evidence="3">SDR family oxidoreductase</fullName>
    </submittedName>
</protein>
<organism evidence="3 4">
    <name type="scientific">Bullifex porci</name>
    <dbReference type="NCBI Taxonomy" id="2606638"/>
    <lineage>
        <taxon>Bacteria</taxon>
        <taxon>Pseudomonadati</taxon>
        <taxon>Spirochaetota</taxon>
        <taxon>Spirochaetia</taxon>
        <taxon>Spirochaetales</taxon>
        <taxon>Spirochaetaceae</taxon>
        <taxon>Bullifex</taxon>
    </lineage>
</organism>
<dbReference type="InterPro" id="IPR002347">
    <property type="entry name" value="SDR_fam"/>
</dbReference>
<keyword evidence="4" id="KW-1185">Reference proteome</keyword>
<dbReference type="Gene3D" id="3.40.50.720">
    <property type="entry name" value="NAD(P)-binding Rossmann-like Domain"/>
    <property type="match status" value="1"/>
</dbReference>
<sequence length="233" mass="25448">MSFITPKGKGVFKLKSVLITGAYSPLGHAIAEKFFKENYLVYGTSTREREDGCFKTICVDIRDEKAVKEKLKDIDSLDVLVNNAGIFTVNAPEALTLDDFDSVFDVNVKGMMLVTKYLLPVLKKSNGSIVNISSMNSLHPGFGGTSHYDASKGAVSAYTRSLARESGLRVNALAPGLIKRKDLIKSDLAKHYESHSIAGMLDVKQLADSVFFLANSSGIYGQTLLQDNGYCLY</sequence>
<evidence type="ECO:0000313" key="3">
    <source>
        <dbReference type="EMBL" id="MSU06080.1"/>
    </source>
</evidence>
<dbReference type="SUPFAM" id="SSF51735">
    <property type="entry name" value="NAD(P)-binding Rossmann-fold domains"/>
    <property type="match status" value="1"/>
</dbReference>
<dbReference type="CDD" id="cd05233">
    <property type="entry name" value="SDR_c"/>
    <property type="match status" value="1"/>
</dbReference>
<comment type="similarity">
    <text evidence="1 2">Belongs to the short-chain dehydrogenases/reductases (SDR) family.</text>
</comment>
<dbReference type="AlphaFoldDB" id="A0A7X2TRF0"/>
<proteinExistence type="inferred from homology"/>
<reference evidence="3 4" key="1">
    <citation type="submission" date="2019-08" db="EMBL/GenBank/DDBJ databases">
        <title>In-depth cultivation of the pig gut microbiome towards novel bacterial diversity and tailored functional studies.</title>
        <authorList>
            <person name="Wylensek D."/>
            <person name="Hitch T.C.A."/>
            <person name="Clavel T."/>
        </authorList>
    </citation>
    <scope>NUCLEOTIDE SEQUENCE [LARGE SCALE GENOMIC DNA]</scope>
    <source>
        <strain evidence="3 4">NM-380-WT-3C1</strain>
    </source>
</reference>
<dbReference type="PRINTS" id="PR00080">
    <property type="entry name" value="SDRFAMILY"/>
</dbReference>
<gene>
    <name evidence="3" type="ORF">FYJ80_04735</name>
</gene>
<dbReference type="PANTHER" id="PTHR42760">
    <property type="entry name" value="SHORT-CHAIN DEHYDROGENASES/REDUCTASES FAMILY MEMBER"/>
    <property type="match status" value="1"/>
</dbReference>
<evidence type="ECO:0000256" key="2">
    <source>
        <dbReference type="RuleBase" id="RU000363"/>
    </source>
</evidence>
<dbReference type="InterPro" id="IPR036291">
    <property type="entry name" value="NAD(P)-bd_dom_sf"/>
</dbReference>
<dbReference type="Pfam" id="PF00106">
    <property type="entry name" value="adh_short"/>
    <property type="match status" value="1"/>
</dbReference>
<comment type="caution">
    <text evidence="3">The sequence shown here is derived from an EMBL/GenBank/DDBJ whole genome shotgun (WGS) entry which is preliminary data.</text>
</comment>
<evidence type="ECO:0000256" key="1">
    <source>
        <dbReference type="ARBA" id="ARBA00006484"/>
    </source>
</evidence>
<dbReference type="PRINTS" id="PR00081">
    <property type="entry name" value="GDHRDH"/>
</dbReference>